<dbReference type="PANTHER" id="PTHR23268:SF102">
    <property type="entry name" value="IMMUNOGLOBULIN V-SET DOMAIN-CONTAINING PROTEIN"/>
    <property type="match status" value="1"/>
</dbReference>
<dbReference type="SUPFAM" id="SSF48726">
    <property type="entry name" value="Immunoglobulin"/>
    <property type="match status" value="1"/>
</dbReference>
<dbReference type="AlphaFoldDB" id="A0AAR2L825"/>
<reference evidence="4" key="2">
    <citation type="submission" date="2025-08" db="UniProtKB">
        <authorList>
            <consortium name="Ensembl"/>
        </authorList>
    </citation>
    <scope>IDENTIFICATION</scope>
</reference>
<dbReference type="GO" id="GO:0007166">
    <property type="term" value="P:cell surface receptor signaling pathway"/>
    <property type="evidence" value="ECO:0007669"/>
    <property type="project" value="TreeGrafter"/>
</dbReference>
<dbReference type="InterPro" id="IPR003599">
    <property type="entry name" value="Ig_sub"/>
</dbReference>
<dbReference type="InterPro" id="IPR013106">
    <property type="entry name" value="Ig_V-set"/>
</dbReference>
<dbReference type="InterPro" id="IPR013783">
    <property type="entry name" value="Ig-like_fold"/>
</dbReference>
<organism evidence="4 5">
    <name type="scientific">Pygocentrus nattereri</name>
    <name type="common">Red-bellied piranha</name>
    <dbReference type="NCBI Taxonomy" id="42514"/>
    <lineage>
        <taxon>Eukaryota</taxon>
        <taxon>Metazoa</taxon>
        <taxon>Chordata</taxon>
        <taxon>Craniata</taxon>
        <taxon>Vertebrata</taxon>
        <taxon>Euteleostomi</taxon>
        <taxon>Actinopterygii</taxon>
        <taxon>Neopterygii</taxon>
        <taxon>Teleostei</taxon>
        <taxon>Ostariophysi</taxon>
        <taxon>Characiformes</taxon>
        <taxon>Characoidei</taxon>
        <taxon>Pygocentrus</taxon>
    </lineage>
</organism>
<protein>
    <recommendedName>
        <fullName evidence="3">Ig-like domain-containing protein</fullName>
    </recommendedName>
</protein>
<dbReference type="GO" id="GO:0002376">
    <property type="term" value="P:immune system process"/>
    <property type="evidence" value="ECO:0007669"/>
    <property type="project" value="UniProtKB-KW"/>
</dbReference>
<dbReference type="GeneTree" id="ENSGT01110000267406"/>
<dbReference type="PROSITE" id="PS50835">
    <property type="entry name" value="IG_LIKE"/>
    <property type="match status" value="1"/>
</dbReference>
<reference evidence="4" key="3">
    <citation type="submission" date="2025-09" db="UniProtKB">
        <authorList>
            <consortium name="Ensembl"/>
        </authorList>
    </citation>
    <scope>IDENTIFICATION</scope>
</reference>
<dbReference type="GO" id="GO:0005886">
    <property type="term" value="C:plasma membrane"/>
    <property type="evidence" value="ECO:0007669"/>
    <property type="project" value="TreeGrafter"/>
</dbReference>
<keyword evidence="2" id="KW-0391">Immunity</keyword>
<feature type="domain" description="Ig-like" evidence="3">
    <location>
        <begin position="1"/>
        <end position="121"/>
    </location>
</feature>
<evidence type="ECO:0000313" key="5">
    <source>
        <dbReference type="Proteomes" id="UP001501920"/>
    </source>
</evidence>
<dbReference type="InterPro" id="IPR036179">
    <property type="entry name" value="Ig-like_dom_sf"/>
</dbReference>
<sequence length="124" mass="13762">TVCSLLCSFYVDSSFAGDSGVTQNPSVLWAKKDKPAEMSCNHNKGSTYIYMYWFLQRQGKPMELIAFISTANKPDFGNFSREKFSATKKEAESGSFTVKNVESDDSALYFCAVSEHSGTVLLHC</sequence>
<evidence type="ECO:0000313" key="4">
    <source>
        <dbReference type="Ensembl" id="ENSPNAP00000072705.1"/>
    </source>
</evidence>
<name>A0AAR2L825_PYGNA</name>
<dbReference type="Proteomes" id="UP001501920">
    <property type="component" value="Chromosome 10"/>
</dbReference>
<evidence type="ECO:0000259" key="3">
    <source>
        <dbReference type="PROSITE" id="PS50835"/>
    </source>
</evidence>
<dbReference type="Pfam" id="PF07686">
    <property type="entry name" value="V-set"/>
    <property type="match status" value="1"/>
</dbReference>
<dbReference type="SMART" id="SM00409">
    <property type="entry name" value="IG"/>
    <property type="match status" value="1"/>
</dbReference>
<dbReference type="InterPro" id="IPR007110">
    <property type="entry name" value="Ig-like_dom"/>
</dbReference>
<evidence type="ECO:0000256" key="2">
    <source>
        <dbReference type="ARBA" id="ARBA00022859"/>
    </source>
</evidence>
<dbReference type="SMART" id="SM00406">
    <property type="entry name" value="IGv"/>
    <property type="match status" value="1"/>
</dbReference>
<evidence type="ECO:0000256" key="1">
    <source>
        <dbReference type="ARBA" id="ARBA00022729"/>
    </source>
</evidence>
<reference evidence="4 5" key="1">
    <citation type="submission" date="2020-10" db="EMBL/GenBank/DDBJ databases">
        <title>Pygocentrus nattereri (red-bellied piranha) genome, fPygNat1, primary haplotype.</title>
        <authorList>
            <person name="Myers G."/>
            <person name="Meyer A."/>
            <person name="Karagic N."/>
            <person name="Pippel M."/>
            <person name="Winkler S."/>
            <person name="Tracey A."/>
            <person name="Wood J."/>
            <person name="Formenti G."/>
            <person name="Howe K."/>
            <person name="Fedrigo O."/>
            <person name="Jarvis E.D."/>
        </authorList>
    </citation>
    <scope>NUCLEOTIDE SEQUENCE [LARGE SCALE GENOMIC DNA]</scope>
</reference>
<keyword evidence="1" id="KW-0732">Signal</keyword>
<dbReference type="Ensembl" id="ENSPNAT00000079673.1">
    <property type="protein sequence ID" value="ENSPNAP00000072705.1"/>
    <property type="gene ID" value="ENSPNAG00000031824.1"/>
</dbReference>
<dbReference type="PANTHER" id="PTHR23268">
    <property type="entry name" value="T-CELL RECEPTOR BETA CHAIN"/>
    <property type="match status" value="1"/>
</dbReference>
<dbReference type="Gene3D" id="2.60.40.10">
    <property type="entry name" value="Immunoglobulins"/>
    <property type="match status" value="1"/>
</dbReference>
<accession>A0AAR2L825</accession>
<dbReference type="InterPro" id="IPR050413">
    <property type="entry name" value="TCR_beta_variable"/>
</dbReference>
<proteinExistence type="predicted"/>
<keyword evidence="5" id="KW-1185">Reference proteome</keyword>